<evidence type="ECO:0000313" key="1">
    <source>
        <dbReference type="EMBL" id="KAF3955284.1"/>
    </source>
</evidence>
<protein>
    <recommendedName>
        <fullName evidence="3">Calcineurin-like metallo-phosphoesterase superfamily protein</fullName>
    </recommendedName>
</protein>
<dbReference type="InterPro" id="IPR029052">
    <property type="entry name" value="Metallo-depent_PP-like"/>
</dbReference>
<proteinExistence type="predicted"/>
<dbReference type="PANTHER" id="PTHR32254:SF5">
    <property type="entry name" value="CALCINEURIN-LIKE METALLO-PHOSPHOESTERASE SUPERFAMILY PROTEIN"/>
    <property type="match status" value="1"/>
</dbReference>
<dbReference type="Gene3D" id="3.60.21.10">
    <property type="match status" value="1"/>
</dbReference>
<evidence type="ECO:0008006" key="3">
    <source>
        <dbReference type="Google" id="ProtNLM"/>
    </source>
</evidence>
<dbReference type="Proteomes" id="UP000737018">
    <property type="component" value="Unassembled WGS sequence"/>
</dbReference>
<organism evidence="1 2">
    <name type="scientific">Castanea mollissima</name>
    <name type="common">Chinese chestnut</name>
    <dbReference type="NCBI Taxonomy" id="60419"/>
    <lineage>
        <taxon>Eukaryota</taxon>
        <taxon>Viridiplantae</taxon>
        <taxon>Streptophyta</taxon>
        <taxon>Embryophyta</taxon>
        <taxon>Tracheophyta</taxon>
        <taxon>Spermatophyta</taxon>
        <taxon>Magnoliopsida</taxon>
        <taxon>eudicotyledons</taxon>
        <taxon>Gunneridae</taxon>
        <taxon>Pentapetalae</taxon>
        <taxon>rosids</taxon>
        <taxon>fabids</taxon>
        <taxon>Fagales</taxon>
        <taxon>Fagaceae</taxon>
        <taxon>Castanea</taxon>
    </lineage>
</organism>
<dbReference type="EMBL" id="JRKL02003429">
    <property type="protein sequence ID" value="KAF3955284.1"/>
    <property type="molecule type" value="Genomic_DNA"/>
</dbReference>
<dbReference type="PANTHER" id="PTHR32254">
    <property type="entry name" value="EXPRESSED PROTEIN"/>
    <property type="match status" value="1"/>
</dbReference>
<sequence>MKLTTKLSVLWDWIQVEFQCSGETHDLSLQRGGLSGCACISNRKFWNYSGKMVSLAEIVLKCIWNSPKVSLCFALYLALNLGQPIYSNRSDGRALDLYFISVRGGFRPLKQQTQLLKLMEKVAKVYNVSFVVNTSELGEDDPLMQNGTTLFPSLNVPWFTTRTSKGHGVSYFHEQIKIPFGSTLDIIGVDTGSLQDSMLKGPSREIGQNQLHSLTKTLEATCSNWRMVVGFHPLAVCEENKEQVEAKQFFGPLHHIFVKFGVNVYLSGQGCSKHVNHGNVTYIGNPAPRENESYLTSVKGKSVFNGELVNGFLLHKVSSLEIVIYFINSAGEVVHKTVLQQTGKEVM</sequence>
<dbReference type="SUPFAM" id="SSF56300">
    <property type="entry name" value="Metallo-dependent phosphatases"/>
    <property type="match status" value="1"/>
</dbReference>
<dbReference type="OrthoDB" id="411211at2759"/>
<keyword evidence="2" id="KW-1185">Reference proteome</keyword>
<accession>A0A8J4QY83</accession>
<name>A0A8J4QY83_9ROSI</name>
<gene>
    <name evidence="1" type="ORF">CMV_019480</name>
</gene>
<dbReference type="AlphaFoldDB" id="A0A8J4QY83"/>
<evidence type="ECO:0000313" key="2">
    <source>
        <dbReference type="Proteomes" id="UP000737018"/>
    </source>
</evidence>
<reference evidence="1" key="1">
    <citation type="submission" date="2020-03" db="EMBL/GenBank/DDBJ databases">
        <title>Castanea mollissima Vanexum genome sequencing.</title>
        <authorList>
            <person name="Staton M."/>
        </authorList>
    </citation>
    <scope>NUCLEOTIDE SEQUENCE</scope>
    <source>
        <tissue evidence="1">Leaf</tissue>
    </source>
</reference>
<comment type="caution">
    <text evidence="1">The sequence shown here is derived from an EMBL/GenBank/DDBJ whole genome shotgun (WGS) entry which is preliminary data.</text>
</comment>